<comment type="caution">
    <text evidence="1">The sequence shown here is derived from an EMBL/GenBank/DDBJ whole genome shotgun (WGS) entry which is preliminary data.</text>
</comment>
<dbReference type="Proteomes" id="UP000295726">
    <property type="component" value="Unassembled WGS sequence"/>
</dbReference>
<dbReference type="EMBL" id="SLZZ01000011">
    <property type="protein sequence ID" value="TCS78511.1"/>
    <property type="molecule type" value="Genomic_DNA"/>
</dbReference>
<reference evidence="1 2" key="1">
    <citation type="submission" date="2019-03" db="EMBL/GenBank/DDBJ databases">
        <title>Genomic Encyclopedia of Type Strains, Phase IV (KMG-IV): sequencing the most valuable type-strain genomes for metagenomic binning, comparative biology and taxonomic classification.</title>
        <authorList>
            <person name="Goeker M."/>
        </authorList>
    </citation>
    <scope>NUCLEOTIDE SEQUENCE [LARGE SCALE GENOMIC DNA]</scope>
    <source>
        <strain evidence="1 2">DSM 29489</strain>
    </source>
</reference>
<protein>
    <submittedName>
        <fullName evidence="1">Uncharacterized protein</fullName>
    </submittedName>
</protein>
<name>A0A4R3K749_9FIRM</name>
<accession>A0A4R3K749</accession>
<dbReference type="RefSeq" id="WP_132381143.1">
    <property type="nucleotide sequence ID" value="NZ_SLZZ01000011.1"/>
</dbReference>
<sequence length="62" mass="7324">MNDQCASRLRKELMNKGDMPIDDIRGEARKMGFTKTELKETRKILGVRLHTTYQGYFWCLEV</sequence>
<gene>
    <name evidence="1" type="ORF">EDD59_11136</name>
</gene>
<keyword evidence="2" id="KW-1185">Reference proteome</keyword>
<evidence type="ECO:0000313" key="2">
    <source>
        <dbReference type="Proteomes" id="UP000295726"/>
    </source>
</evidence>
<proteinExistence type="predicted"/>
<organism evidence="1 2">
    <name type="scientific">Muricomes intestini</name>
    <dbReference type="NCBI Taxonomy" id="1796634"/>
    <lineage>
        <taxon>Bacteria</taxon>
        <taxon>Bacillati</taxon>
        <taxon>Bacillota</taxon>
        <taxon>Clostridia</taxon>
        <taxon>Lachnospirales</taxon>
        <taxon>Lachnospiraceae</taxon>
        <taxon>Muricomes</taxon>
    </lineage>
</organism>
<dbReference type="AlphaFoldDB" id="A0A4R3K749"/>
<evidence type="ECO:0000313" key="1">
    <source>
        <dbReference type="EMBL" id="TCS78511.1"/>
    </source>
</evidence>